<proteinExistence type="predicted"/>
<reference evidence="1 2" key="1">
    <citation type="submission" date="2015-05" db="EMBL/GenBank/DDBJ databases">
        <title>Critical biogeochemical functions in the subsurface are associated with bacteria from new phyla and little studied lineages.</title>
        <authorList>
            <person name="Hug L.A."/>
            <person name="Thomas B.C."/>
            <person name="Sharon I."/>
            <person name="Brown C.T."/>
            <person name="Sharma R."/>
            <person name="Hettich R.L."/>
            <person name="Wilkins M.J."/>
            <person name="Williams K.H."/>
            <person name="Singh A."/>
            <person name="Banfield J.F."/>
        </authorList>
    </citation>
    <scope>NUCLEOTIDE SEQUENCE [LARGE SCALE GENOMIC DNA]</scope>
    <source>
        <strain evidence="1">CSP1-7</strain>
    </source>
</reference>
<dbReference type="EMBL" id="LDXK01000003">
    <property type="protein sequence ID" value="KRT67392.1"/>
    <property type="molecule type" value="Genomic_DNA"/>
</dbReference>
<comment type="caution">
    <text evidence="1">The sequence shown here is derived from an EMBL/GenBank/DDBJ whole genome shotgun (WGS) entry which is preliminary data.</text>
</comment>
<evidence type="ECO:0000313" key="1">
    <source>
        <dbReference type="EMBL" id="KRT67392.1"/>
    </source>
</evidence>
<dbReference type="AlphaFoldDB" id="A0A0T5ZX71"/>
<sequence length="69" mass="8361">MSTSNLHHNLVQQLSELMDSVWRYEHFYKNDAEGCEKCRALWEELHKRHEEDIKMLRDHLADHVKAGDW</sequence>
<gene>
    <name evidence="1" type="primary">gwc1</name>
    <name evidence="1" type="ORF">XU08_C0003G0065</name>
</gene>
<dbReference type="Proteomes" id="UP000051297">
    <property type="component" value="Unassembled WGS sequence"/>
</dbReference>
<organism evidence="1 2">
    <name type="scientific">candidate division WWE3 bacterium CSP1-7</name>
    <dbReference type="NCBI Taxonomy" id="1576480"/>
    <lineage>
        <taxon>Bacteria</taxon>
        <taxon>Katanobacteria</taxon>
    </lineage>
</organism>
<evidence type="ECO:0000313" key="2">
    <source>
        <dbReference type="Proteomes" id="UP000051297"/>
    </source>
</evidence>
<protein>
    <submittedName>
        <fullName evidence="1">Gwc1 protein</fullName>
    </submittedName>
</protein>
<dbReference type="STRING" id="1576480.XU08_C0003G0065"/>
<name>A0A0T5ZX71_UNCKA</name>
<accession>A0A0T5ZX71</accession>